<feature type="transmembrane region" description="Helical" evidence="13">
    <location>
        <begin position="174"/>
        <end position="192"/>
    </location>
</feature>
<keyword evidence="9 13" id="KW-0472">Membrane</keyword>
<feature type="region of interest" description="Disordered" evidence="12">
    <location>
        <begin position="1"/>
        <end position="20"/>
    </location>
</feature>
<evidence type="ECO:0000313" key="15">
    <source>
        <dbReference type="Proteomes" id="UP001378592"/>
    </source>
</evidence>
<keyword evidence="6 13" id="KW-1133">Transmembrane helix</keyword>
<feature type="transmembrane region" description="Helical" evidence="13">
    <location>
        <begin position="29"/>
        <end position="49"/>
    </location>
</feature>
<keyword evidence="7 11" id="KW-0560">Oxidoreductase</keyword>
<keyword evidence="10 11" id="KW-0275">Fatty acid biosynthesis</keyword>
<feature type="transmembrane region" description="Helical" evidence="13">
    <location>
        <begin position="204"/>
        <end position="228"/>
    </location>
</feature>
<evidence type="ECO:0000256" key="11">
    <source>
        <dbReference type="RuleBase" id="RU000581"/>
    </source>
</evidence>
<dbReference type="GO" id="GO:0005506">
    <property type="term" value="F:iron ion binding"/>
    <property type="evidence" value="ECO:0007669"/>
    <property type="project" value="TreeGrafter"/>
</dbReference>
<dbReference type="PANTHER" id="PTHR11351">
    <property type="entry name" value="ACYL-COA DESATURASE"/>
    <property type="match status" value="1"/>
</dbReference>
<evidence type="ECO:0000313" key="14">
    <source>
        <dbReference type="EMBL" id="KAK7866605.1"/>
    </source>
</evidence>
<dbReference type="PRINTS" id="PR00075">
    <property type="entry name" value="FACDDSATRASE"/>
</dbReference>
<evidence type="ECO:0000256" key="13">
    <source>
        <dbReference type="SAM" id="Phobius"/>
    </source>
</evidence>
<dbReference type="InterPro" id="IPR015876">
    <property type="entry name" value="Acyl-CoA_DS"/>
</dbReference>
<name>A0AAN9VKI6_9ORTH</name>
<evidence type="ECO:0000256" key="7">
    <source>
        <dbReference type="ARBA" id="ARBA00023002"/>
    </source>
</evidence>
<dbReference type="GO" id="GO:0006636">
    <property type="term" value="P:unsaturated fatty acid biosynthetic process"/>
    <property type="evidence" value="ECO:0007669"/>
    <property type="project" value="TreeGrafter"/>
</dbReference>
<organism evidence="14 15">
    <name type="scientific">Gryllus longicercus</name>
    <dbReference type="NCBI Taxonomy" id="2509291"/>
    <lineage>
        <taxon>Eukaryota</taxon>
        <taxon>Metazoa</taxon>
        <taxon>Ecdysozoa</taxon>
        <taxon>Arthropoda</taxon>
        <taxon>Hexapoda</taxon>
        <taxon>Insecta</taxon>
        <taxon>Pterygota</taxon>
        <taxon>Neoptera</taxon>
        <taxon>Polyneoptera</taxon>
        <taxon>Orthoptera</taxon>
        <taxon>Ensifera</taxon>
        <taxon>Gryllidea</taxon>
        <taxon>Grylloidea</taxon>
        <taxon>Gryllidae</taxon>
        <taxon>Gryllinae</taxon>
        <taxon>Gryllus</taxon>
    </lineage>
</organism>
<evidence type="ECO:0000256" key="5">
    <source>
        <dbReference type="ARBA" id="ARBA00022832"/>
    </source>
</evidence>
<evidence type="ECO:0000256" key="6">
    <source>
        <dbReference type="ARBA" id="ARBA00022989"/>
    </source>
</evidence>
<dbReference type="PANTHER" id="PTHR11351:SF26">
    <property type="entry name" value="FATTY ACID DESATURASE DOMAIN-CONTAINING PROTEIN"/>
    <property type="match status" value="1"/>
</dbReference>
<evidence type="ECO:0000256" key="9">
    <source>
        <dbReference type="ARBA" id="ARBA00023136"/>
    </source>
</evidence>
<feature type="transmembrane region" description="Helical" evidence="13">
    <location>
        <begin position="55"/>
        <end position="75"/>
    </location>
</feature>
<comment type="subcellular location">
    <subcellularLocation>
        <location evidence="1">Membrane</location>
        <topology evidence="1">Multi-pass membrane protein</topology>
    </subcellularLocation>
</comment>
<evidence type="ECO:0000256" key="4">
    <source>
        <dbReference type="ARBA" id="ARBA00022692"/>
    </source>
</evidence>
<dbReference type="GO" id="GO:0005789">
    <property type="term" value="C:endoplasmic reticulum membrane"/>
    <property type="evidence" value="ECO:0007669"/>
    <property type="project" value="TreeGrafter"/>
</dbReference>
<evidence type="ECO:0000256" key="2">
    <source>
        <dbReference type="ARBA" id="ARBA00009295"/>
    </source>
</evidence>
<keyword evidence="8" id="KW-0443">Lipid metabolism</keyword>
<keyword evidence="3 11" id="KW-0444">Lipid biosynthesis</keyword>
<comment type="caution">
    <text evidence="14">The sequence shown here is derived from an EMBL/GenBank/DDBJ whole genome shotgun (WGS) entry which is preliminary data.</text>
</comment>
<dbReference type="EMBL" id="JAZDUA010000143">
    <property type="protein sequence ID" value="KAK7866605.1"/>
    <property type="molecule type" value="Genomic_DNA"/>
</dbReference>
<sequence>MDSNGSADNTQTEKSTAENSQRPRREIHWFTTLWHLHLHLFALYALLLVFIQAKFLTVVFAFVLGTFSLLGVTAGSHRLWAHRTYTASLPLKVFLLLCQTASGTGSVYDWVLEHRVHHKHHGTDDDPFNHKRGFLFSHLVSRVATRPSNWEQLSKGVDMSDIEAEPLLMYQKRFYWLLVPVLAVIIPVNLPVEFWDEDVFTTILIVFLLRYVIVTHAVWLITSGILVWGLRPETNFSYDTNLVFLVNLSMWPHYHYLLPWDYQTDEYYGSYCRSCTTNLIRAWAAVGWASGLRTVDTAGVRAAVETSARDGTDLITAVEEQGRLYSERIQSEHLIQRPTLIF</sequence>
<comment type="domain">
    <text evidence="11">The histidine box domains are involved in binding the catalytic metal ions.</text>
</comment>
<dbReference type="Proteomes" id="UP001378592">
    <property type="component" value="Unassembled WGS sequence"/>
</dbReference>
<evidence type="ECO:0000256" key="3">
    <source>
        <dbReference type="ARBA" id="ARBA00022516"/>
    </source>
</evidence>
<dbReference type="CDD" id="cd03505">
    <property type="entry name" value="Delta9-FADS-like"/>
    <property type="match status" value="1"/>
</dbReference>
<dbReference type="GO" id="GO:0004768">
    <property type="term" value="F:stearoyl-CoA 9-desaturase activity"/>
    <property type="evidence" value="ECO:0007669"/>
    <property type="project" value="TreeGrafter"/>
</dbReference>
<comment type="cofactor">
    <cofactor evidence="11">
        <name>Fe(2+)</name>
        <dbReference type="ChEBI" id="CHEBI:29033"/>
    </cofactor>
</comment>
<accession>A0AAN9VKI6</accession>
<protein>
    <recommendedName>
        <fullName evidence="16">Desaturase</fullName>
    </recommendedName>
</protein>
<gene>
    <name evidence="14" type="ORF">R5R35_010437</name>
</gene>
<dbReference type="AlphaFoldDB" id="A0AAN9VKI6"/>
<proteinExistence type="inferred from homology"/>
<evidence type="ECO:0000256" key="1">
    <source>
        <dbReference type="ARBA" id="ARBA00004141"/>
    </source>
</evidence>
<keyword evidence="4 11" id="KW-0812">Transmembrane</keyword>
<evidence type="ECO:0000256" key="12">
    <source>
        <dbReference type="SAM" id="MobiDB-lite"/>
    </source>
</evidence>
<comment type="similarity">
    <text evidence="2 11">Belongs to the fatty acid desaturase type 1 family.</text>
</comment>
<reference evidence="14 15" key="1">
    <citation type="submission" date="2024-03" db="EMBL/GenBank/DDBJ databases">
        <title>The genome assembly and annotation of the cricket Gryllus longicercus Weissman &amp; Gray.</title>
        <authorList>
            <person name="Szrajer S."/>
            <person name="Gray D."/>
            <person name="Ylla G."/>
        </authorList>
    </citation>
    <scope>NUCLEOTIDE SEQUENCE [LARGE SCALE GENOMIC DNA]</scope>
    <source>
        <strain evidence="14">DAG 2021-001</strain>
        <tissue evidence="14">Whole body minus gut</tissue>
    </source>
</reference>
<evidence type="ECO:0008006" key="16">
    <source>
        <dbReference type="Google" id="ProtNLM"/>
    </source>
</evidence>
<keyword evidence="15" id="KW-1185">Reference proteome</keyword>
<evidence type="ECO:0000256" key="8">
    <source>
        <dbReference type="ARBA" id="ARBA00023098"/>
    </source>
</evidence>
<keyword evidence="5" id="KW-0276">Fatty acid metabolism</keyword>
<evidence type="ECO:0000256" key="10">
    <source>
        <dbReference type="ARBA" id="ARBA00023160"/>
    </source>
</evidence>